<dbReference type="SUPFAM" id="SSF55804">
    <property type="entry name" value="Phoshotransferase/anion transport protein"/>
    <property type="match status" value="1"/>
</dbReference>
<dbReference type="AlphaFoldDB" id="A0A645DGD8"/>
<dbReference type="PROSITE" id="PS51094">
    <property type="entry name" value="PTS_EIIA_TYPE_2"/>
    <property type="match status" value="1"/>
</dbReference>
<keyword evidence="7" id="KW-0418">Kinase</keyword>
<evidence type="ECO:0000256" key="10">
    <source>
        <dbReference type="ARBA" id="ARBA00042072"/>
    </source>
</evidence>
<evidence type="ECO:0000256" key="1">
    <source>
        <dbReference type="ARBA" id="ARBA00004496"/>
    </source>
</evidence>
<evidence type="ECO:0000256" key="3">
    <source>
        <dbReference type="ARBA" id="ARBA00022490"/>
    </source>
</evidence>
<keyword evidence="4" id="KW-0597">Phosphoprotein</keyword>
<dbReference type="InterPro" id="IPR002178">
    <property type="entry name" value="PTS_EIIA_type-2_dom"/>
</dbReference>
<dbReference type="PANTHER" id="PTHR36203">
    <property type="entry name" value="ASCORBATE-SPECIFIC PTS SYSTEM EIIA COMPONENT"/>
    <property type="match status" value="1"/>
</dbReference>
<comment type="caution">
    <text evidence="12">The sequence shown here is derived from an EMBL/GenBank/DDBJ whole genome shotgun (WGS) entry which is preliminary data.</text>
</comment>
<comment type="subcellular location">
    <subcellularLocation>
        <location evidence="1">Cytoplasm</location>
    </subcellularLocation>
</comment>
<evidence type="ECO:0000256" key="9">
    <source>
        <dbReference type="ARBA" id="ARBA00041175"/>
    </source>
</evidence>
<feature type="domain" description="PTS EIIA type-2" evidence="11">
    <location>
        <begin position="40"/>
        <end position="183"/>
    </location>
</feature>
<dbReference type="PANTHER" id="PTHR36203:SF1">
    <property type="entry name" value="ASCORBATE-SPECIFIC PTS SYSTEM EIIA COMPONENT"/>
    <property type="match status" value="1"/>
</dbReference>
<evidence type="ECO:0000256" key="5">
    <source>
        <dbReference type="ARBA" id="ARBA00022679"/>
    </source>
</evidence>
<accession>A0A645DGD8</accession>
<evidence type="ECO:0000256" key="7">
    <source>
        <dbReference type="ARBA" id="ARBA00022777"/>
    </source>
</evidence>
<proteinExistence type="predicted"/>
<evidence type="ECO:0000256" key="6">
    <source>
        <dbReference type="ARBA" id="ARBA00022683"/>
    </source>
</evidence>
<dbReference type="GO" id="GO:0009401">
    <property type="term" value="P:phosphoenolpyruvate-dependent sugar phosphotransferase system"/>
    <property type="evidence" value="ECO:0007669"/>
    <property type="project" value="UniProtKB-KW"/>
</dbReference>
<comment type="function">
    <text evidence="8">The phosphoenolpyruvate-dependent sugar phosphotransferase system (sugar PTS), a major carbohydrate active transport system, catalyzes the phosphorylation of incoming sugar substrates concomitantly with their translocation across the cell membrane. The enzyme II UlaABC PTS system is involved in ascorbate transport.</text>
</comment>
<dbReference type="Pfam" id="PF00359">
    <property type="entry name" value="PTS_EIIA_2"/>
    <property type="match status" value="1"/>
</dbReference>
<sequence>MNSIKKWCDVKDLESLQYEVFQAMLEKPKTIETEVETKIMNFSRELIEICSDFISWEDAVKKSGNLLIKKNYIEESYIDRIIQNINEFGGYMIISPRVMLAHAGIEDGVNENSISILSLKNGFELKNQFDLPINLVITMAVTDEKSHLKFLKELVEFMNDKNNTKRLLEIDNINGIYTMFKNNIKF</sequence>
<evidence type="ECO:0000256" key="4">
    <source>
        <dbReference type="ARBA" id="ARBA00022553"/>
    </source>
</evidence>
<dbReference type="EMBL" id="VSSQ01036144">
    <property type="protein sequence ID" value="MPM88540.1"/>
    <property type="molecule type" value="Genomic_DNA"/>
</dbReference>
<gene>
    <name evidence="12" type="ORF">SDC9_135644</name>
</gene>
<keyword evidence="5" id="KW-0808">Transferase</keyword>
<evidence type="ECO:0000259" key="11">
    <source>
        <dbReference type="PROSITE" id="PS51094"/>
    </source>
</evidence>
<organism evidence="12">
    <name type="scientific">bioreactor metagenome</name>
    <dbReference type="NCBI Taxonomy" id="1076179"/>
    <lineage>
        <taxon>unclassified sequences</taxon>
        <taxon>metagenomes</taxon>
        <taxon>ecological metagenomes</taxon>
    </lineage>
</organism>
<protein>
    <recommendedName>
        <fullName evidence="9">Ascorbate-specific PTS system EIIA component</fullName>
    </recommendedName>
    <alternativeName>
        <fullName evidence="10">Ascorbate-specific phosphotransferase enzyme IIA component</fullName>
    </alternativeName>
</protein>
<dbReference type="GO" id="GO:0016301">
    <property type="term" value="F:kinase activity"/>
    <property type="evidence" value="ECO:0007669"/>
    <property type="project" value="UniProtKB-KW"/>
</dbReference>
<evidence type="ECO:0000313" key="12">
    <source>
        <dbReference type="EMBL" id="MPM88540.1"/>
    </source>
</evidence>
<evidence type="ECO:0000256" key="8">
    <source>
        <dbReference type="ARBA" id="ARBA00037387"/>
    </source>
</evidence>
<dbReference type="InterPro" id="IPR016152">
    <property type="entry name" value="PTrfase/Anion_transptr"/>
</dbReference>
<dbReference type="InterPro" id="IPR051351">
    <property type="entry name" value="Ascorbate-PTS_EIIA_comp"/>
</dbReference>
<keyword evidence="6" id="KW-0598">Phosphotransferase system</keyword>
<reference evidence="12" key="1">
    <citation type="submission" date="2019-08" db="EMBL/GenBank/DDBJ databases">
        <authorList>
            <person name="Kucharzyk K."/>
            <person name="Murdoch R.W."/>
            <person name="Higgins S."/>
            <person name="Loffler F."/>
        </authorList>
    </citation>
    <scope>NUCLEOTIDE SEQUENCE</scope>
</reference>
<dbReference type="Gene3D" id="3.40.930.10">
    <property type="entry name" value="Mannitol-specific EII, Chain A"/>
    <property type="match status" value="1"/>
</dbReference>
<keyword evidence="2" id="KW-0813">Transport</keyword>
<evidence type="ECO:0000256" key="2">
    <source>
        <dbReference type="ARBA" id="ARBA00022448"/>
    </source>
</evidence>
<name>A0A645DGD8_9ZZZZ</name>
<keyword evidence="3" id="KW-0963">Cytoplasm</keyword>
<dbReference type="GO" id="GO:0005737">
    <property type="term" value="C:cytoplasm"/>
    <property type="evidence" value="ECO:0007669"/>
    <property type="project" value="UniProtKB-SubCell"/>
</dbReference>